<protein>
    <submittedName>
        <fullName evidence="1">Uncharacterized protein</fullName>
    </submittedName>
</protein>
<accession>A0A842HJG8</accession>
<dbReference type="EMBL" id="JACHVB010000045">
    <property type="protein sequence ID" value="MBC2595637.1"/>
    <property type="molecule type" value="Genomic_DNA"/>
</dbReference>
<name>A0A842HJG8_9BACT</name>
<evidence type="ECO:0000313" key="2">
    <source>
        <dbReference type="Proteomes" id="UP000546464"/>
    </source>
</evidence>
<dbReference type="Proteomes" id="UP000546464">
    <property type="component" value="Unassembled WGS sequence"/>
</dbReference>
<reference evidence="1 2" key="1">
    <citation type="submission" date="2020-07" db="EMBL/GenBank/DDBJ databases">
        <authorList>
            <person name="Feng X."/>
        </authorList>
    </citation>
    <scope>NUCLEOTIDE SEQUENCE [LARGE SCALE GENOMIC DNA]</scope>
    <source>
        <strain evidence="1 2">JCM31066</strain>
    </source>
</reference>
<comment type="caution">
    <text evidence="1">The sequence shown here is derived from an EMBL/GenBank/DDBJ whole genome shotgun (WGS) entry which is preliminary data.</text>
</comment>
<dbReference type="AlphaFoldDB" id="A0A842HJG8"/>
<organism evidence="1 2">
    <name type="scientific">Ruficoccus amylovorans</name>
    <dbReference type="NCBI Taxonomy" id="1804625"/>
    <lineage>
        <taxon>Bacteria</taxon>
        <taxon>Pseudomonadati</taxon>
        <taxon>Verrucomicrobiota</taxon>
        <taxon>Opitutia</taxon>
        <taxon>Puniceicoccales</taxon>
        <taxon>Cerasicoccaceae</taxon>
        <taxon>Ruficoccus</taxon>
    </lineage>
</organism>
<keyword evidence="2" id="KW-1185">Reference proteome</keyword>
<dbReference type="RefSeq" id="WP_185676589.1">
    <property type="nucleotide sequence ID" value="NZ_JACHVB010000045.1"/>
</dbReference>
<evidence type="ECO:0000313" key="1">
    <source>
        <dbReference type="EMBL" id="MBC2595637.1"/>
    </source>
</evidence>
<gene>
    <name evidence="1" type="ORF">H5P28_15320</name>
</gene>
<sequence>MKYDGVFIDALKSTWLNARSEKDSIDHQAAFWSTLRCELGKGEFWHARLMAMRTDYDSRLAIALENLPLPAAFIQACVSLRQIIKKKRRNKVNYDQDLKALYHLAVIESFTIDYSERAEMPGFRIMEIVPGALLSELPYSYNEIGYKNLNLLLKTDIKWIVESWGEPLSHTSYHQVYIELWRLYEDFMNDMKKRRWDYLFSQCNS</sequence>
<proteinExistence type="predicted"/>